<dbReference type="GO" id="GO:0009986">
    <property type="term" value="C:cell surface"/>
    <property type="evidence" value="ECO:0007669"/>
    <property type="project" value="TreeGrafter"/>
</dbReference>
<evidence type="ECO:0000256" key="7">
    <source>
        <dbReference type="ARBA" id="ARBA00023136"/>
    </source>
</evidence>
<evidence type="ECO:0000256" key="1">
    <source>
        <dbReference type="ARBA" id="ARBA00004609"/>
    </source>
</evidence>
<evidence type="ECO:0000256" key="2">
    <source>
        <dbReference type="ARBA" id="ARBA00010260"/>
    </source>
</evidence>
<keyword evidence="3" id="KW-1003">Cell membrane</keyword>
<feature type="compositionally biased region" description="Polar residues" evidence="12">
    <location>
        <begin position="598"/>
        <end position="643"/>
    </location>
</feature>
<dbReference type="GO" id="GO:1905475">
    <property type="term" value="P:regulation of protein localization to membrane"/>
    <property type="evidence" value="ECO:0007669"/>
    <property type="project" value="TreeGrafter"/>
</dbReference>
<reference evidence="14" key="1">
    <citation type="submission" date="2022-06" db="EMBL/GenBank/DDBJ databases">
        <authorList>
            <person name="Berger JAMES D."/>
            <person name="Berger JAMES D."/>
        </authorList>
    </citation>
    <scope>NUCLEOTIDE SEQUENCE [LARGE SCALE GENOMIC DNA]</scope>
</reference>
<dbReference type="InterPro" id="IPR001863">
    <property type="entry name" value="Glypican"/>
</dbReference>
<dbReference type="GO" id="GO:0005576">
    <property type="term" value="C:extracellular region"/>
    <property type="evidence" value="ECO:0007669"/>
    <property type="project" value="TreeGrafter"/>
</dbReference>
<organism evidence="14 16">
    <name type="scientific">Trichobilharzia regenti</name>
    <name type="common">Nasal bird schistosome</name>
    <dbReference type="NCBI Taxonomy" id="157069"/>
    <lineage>
        <taxon>Eukaryota</taxon>
        <taxon>Metazoa</taxon>
        <taxon>Spiralia</taxon>
        <taxon>Lophotrochozoa</taxon>
        <taxon>Platyhelminthes</taxon>
        <taxon>Trematoda</taxon>
        <taxon>Digenea</taxon>
        <taxon>Strigeidida</taxon>
        <taxon>Schistosomatoidea</taxon>
        <taxon>Schistosomatidae</taxon>
        <taxon>Trichobilharzia</taxon>
    </lineage>
</organism>
<dbReference type="GO" id="GO:0016477">
    <property type="term" value="P:cell migration"/>
    <property type="evidence" value="ECO:0007669"/>
    <property type="project" value="TreeGrafter"/>
</dbReference>
<evidence type="ECO:0000256" key="13">
    <source>
        <dbReference type="SAM" id="SignalP"/>
    </source>
</evidence>
<evidence type="ECO:0000256" key="9">
    <source>
        <dbReference type="ARBA" id="ARBA00023207"/>
    </source>
</evidence>
<evidence type="ECO:0000313" key="16">
    <source>
        <dbReference type="WBParaSite" id="TREG1_53970.2"/>
    </source>
</evidence>
<keyword evidence="9" id="KW-0357">Heparan sulfate</keyword>
<feature type="chain" id="PRO_5044704916" evidence="13">
    <location>
        <begin position="24"/>
        <end position="1145"/>
    </location>
</feature>
<comment type="subcellular location">
    <subcellularLocation>
        <location evidence="1">Cell membrane</location>
        <topology evidence="1">Lipid-anchor</topology>
        <topology evidence="1">GPI-anchor</topology>
    </subcellularLocation>
</comment>
<evidence type="ECO:0000256" key="3">
    <source>
        <dbReference type="ARBA" id="ARBA00022475"/>
    </source>
</evidence>
<keyword evidence="6" id="KW-0654">Proteoglycan</keyword>
<dbReference type="Proteomes" id="UP000050795">
    <property type="component" value="Unassembled WGS sequence"/>
</dbReference>
<dbReference type="GO" id="GO:0005886">
    <property type="term" value="C:plasma membrane"/>
    <property type="evidence" value="ECO:0007669"/>
    <property type="project" value="UniProtKB-SubCell"/>
</dbReference>
<dbReference type="Pfam" id="PF01153">
    <property type="entry name" value="Glypican"/>
    <property type="match status" value="2"/>
</dbReference>
<keyword evidence="8" id="KW-0325">Glycoprotein</keyword>
<dbReference type="GO" id="GO:0090263">
    <property type="term" value="P:positive regulation of canonical Wnt signaling pathway"/>
    <property type="evidence" value="ECO:0007669"/>
    <property type="project" value="TreeGrafter"/>
</dbReference>
<feature type="compositionally biased region" description="Polar residues" evidence="12">
    <location>
        <begin position="885"/>
        <end position="901"/>
    </location>
</feature>
<feature type="region of interest" description="Disordered" evidence="12">
    <location>
        <begin position="579"/>
        <end position="751"/>
    </location>
</feature>
<evidence type="ECO:0000256" key="12">
    <source>
        <dbReference type="SAM" id="MobiDB-lite"/>
    </source>
</evidence>
<keyword evidence="14" id="KW-1185">Reference proteome</keyword>
<keyword evidence="4" id="KW-0336">GPI-anchor</keyword>
<sequence>MVNFEVLGSFWLIIAVFATTTNALDCNSFKQEWMKLRYTMLTGVHSSTINGPTSNICPVTGTSCCDINMEREMYTVGQRQLIKQCNSWLQVARKMSNDSASLELTFQMDLQQAKGRLHQFFSRIYGYNYKLHRNFFFGFFTDLEQYMAGQRGQLGLLIKNFFSQLRDSIVSLIERSGQVTSNPSFGNSGSVSSSAGSLANNVPGVGGTDEASESRRIRCLSDKVAQLRPFDDVDVRLHARMLEAYPPARMLVNVLSVTSKLLYQLVDQVVTQSQCVLGITRYRFCALCNAQSPSNVCPDSCSQLLASCLHGDGPNEAQLAYIWPQLIDAIIMATNRLERSFNFPAVNRNLQMEISEAITSLQTRYSETKSKFESECRFGSSGRRMPTLFNPIGSHSQDNRVNHSDISRWPMMSDSSNRQLYRMARSPSSSYAQSSSSSPVSQEFLAWQTRQQMPQMMSSNNHPPKMDYGQSINHRDWDTSDKGNSMNSPHDLVRQAGEIKQTYLSLRNLFNGPVGGDLCPNNNNNNLTTSNDVNLAISKIDANNSTGGECWNPPSLPITPPDPGITQILAQLYEASKRLHDASSNTKDPDTLIVQPLPRSNSNAYSRSGQNNPLNDPLLSNQYIAQDQWQGPSQSRMHNSYETGGNFGIESGSGNQPNTLQYPGEPLTQTFDQSSNQFNNMFPGDPHSNNDPRLYNSALDRDNKKTNVDPNRYSNQKPTQQWPEKPSTAYSNSNNWGNTGNGRNNWESSGSTDLNIPVFQEMTTQSEIITTSVTVPQTTTVSTTLSVVTPTTVSQSTSTRPASTLTPAHEARGISTTETNNFVTETVTVHTPTVVSTTSALDKRPSSIVHNTEATLKSSTFTDSLLSSTDRSNKFGYLPDDEDNTQVGYQTPNPQNTNSWHQPDRIPQTPFQEGSGEQGSGDTSVYVPQYQGTKPLWPSSDRQSVNQNAAGFGYNEDTDYLSPQPDKNLAFYQSTHKPVENQRNSGSWNVPPDKLASGFVEQASGVNPNAEWNEDKNVLRTGSSQWQDTLEGSGRNNQELVQNPISEDLSRLQPPIQTTVPPIPSRVENVPGILPHPPLPPPEVWVPAKLSPGQPASPILLIREYSVEGPLYGKEDITSHPYNSASIQSLLFTSILLPLITLFLF</sequence>
<dbReference type="PANTHER" id="PTHR10822:SF29">
    <property type="entry name" value="DIVISION ABNORMALLY DELAYED PROTEIN"/>
    <property type="match status" value="1"/>
</dbReference>
<keyword evidence="10" id="KW-0449">Lipoprotein</keyword>
<evidence type="ECO:0000256" key="11">
    <source>
        <dbReference type="RuleBase" id="RU003518"/>
    </source>
</evidence>
<reference evidence="15 16" key="2">
    <citation type="submission" date="2023-11" db="UniProtKB">
        <authorList>
            <consortium name="WormBaseParasite"/>
        </authorList>
    </citation>
    <scope>IDENTIFICATION</scope>
</reference>
<comment type="similarity">
    <text evidence="2 11">Belongs to the glypican family.</text>
</comment>
<dbReference type="WBParaSite" id="TREG1_53970.3">
    <property type="protein sequence ID" value="TREG1_53970.3"/>
    <property type="gene ID" value="TREG1_53970"/>
</dbReference>
<feature type="compositionally biased region" description="Low complexity" evidence="12">
    <location>
        <begin position="181"/>
        <end position="201"/>
    </location>
</feature>
<name>A0AA85JVM6_TRIRE</name>
<feature type="compositionally biased region" description="Polar residues" evidence="12">
    <location>
        <begin position="652"/>
        <end position="680"/>
    </location>
</feature>
<feature type="signal peptide" evidence="13">
    <location>
        <begin position="1"/>
        <end position="23"/>
    </location>
</feature>
<proteinExistence type="inferred from homology"/>
<feature type="region of interest" description="Disordered" evidence="12">
    <location>
        <begin position="862"/>
        <end position="923"/>
    </location>
</feature>
<feature type="compositionally biased region" description="Polar residues" evidence="12">
    <location>
        <begin position="708"/>
        <end position="722"/>
    </location>
</feature>
<protein>
    <submittedName>
        <fullName evidence="15 16">ZM domain-containing protein</fullName>
    </submittedName>
</protein>
<dbReference type="WBParaSite" id="TREG1_53970.2">
    <property type="protein sequence ID" value="TREG1_53970.2"/>
    <property type="gene ID" value="TREG1_53970"/>
</dbReference>
<dbReference type="PANTHER" id="PTHR10822">
    <property type="entry name" value="GLYPICAN"/>
    <property type="match status" value="1"/>
</dbReference>
<feature type="compositionally biased region" description="Low complexity" evidence="12">
    <location>
        <begin position="731"/>
        <end position="746"/>
    </location>
</feature>
<evidence type="ECO:0000256" key="10">
    <source>
        <dbReference type="ARBA" id="ARBA00023288"/>
    </source>
</evidence>
<feature type="region of interest" description="Disordered" evidence="12">
    <location>
        <begin position="389"/>
        <end position="409"/>
    </location>
</feature>
<accession>A0AA85JVM6</accession>
<keyword evidence="7" id="KW-0472">Membrane</keyword>
<feature type="region of interest" description="Disordered" evidence="12">
    <location>
        <begin position="181"/>
        <end position="210"/>
    </location>
</feature>
<dbReference type="GO" id="GO:0098552">
    <property type="term" value="C:side of membrane"/>
    <property type="evidence" value="ECO:0007669"/>
    <property type="project" value="UniProtKB-KW"/>
</dbReference>
<dbReference type="AlphaFoldDB" id="A0AA85JVM6"/>
<evidence type="ECO:0000313" key="14">
    <source>
        <dbReference type="Proteomes" id="UP000050795"/>
    </source>
</evidence>
<evidence type="ECO:0000313" key="15">
    <source>
        <dbReference type="WBParaSite" id="TREG1_53970.1"/>
    </source>
</evidence>
<evidence type="ECO:0000256" key="5">
    <source>
        <dbReference type="ARBA" id="ARBA00022729"/>
    </source>
</evidence>
<feature type="compositionally biased region" description="Basic and acidic residues" evidence="12">
    <location>
        <begin position="397"/>
        <end position="406"/>
    </location>
</feature>
<dbReference type="WBParaSite" id="TREG1_53970.1">
    <property type="protein sequence ID" value="TREG1_53970.1"/>
    <property type="gene ID" value="TREG1_53970"/>
</dbReference>
<evidence type="ECO:0000256" key="8">
    <source>
        <dbReference type="ARBA" id="ARBA00023180"/>
    </source>
</evidence>
<evidence type="ECO:0000256" key="4">
    <source>
        <dbReference type="ARBA" id="ARBA00022622"/>
    </source>
</evidence>
<evidence type="ECO:0000256" key="6">
    <source>
        <dbReference type="ARBA" id="ARBA00022974"/>
    </source>
</evidence>
<keyword evidence="5 13" id="KW-0732">Signal</keyword>